<organism evidence="1 2">
    <name type="scientific">Flavobacterium urumqiense</name>
    <dbReference type="NCBI Taxonomy" id="935224"/>
    <lineage>
        <taxon>Bacteria</taxon>
        <taxon>Pseudomonadati</taxon>
        <taxon>Bacteroidota</taxon>
        <taxon>Flavobacteriia</taxon>
        <taxon>Flavobacteriales</taxon>
        <taxon>Flavobacteriaceae</taxon>
        <taxon>Flavobacterium</taxon>
    </lineage>
</organism>
<gene>
    <name evidence="1" type="ORF">SAMN04488130_1147</name>
</gene>
<dbReference type="Proteomes" id="UP000236737">
    <property type="component" value="Unassembled WGS sequence"/>
</dbReference>
<accession>A0A1H6A7M2</accession>
<reference evidence="2" key="1">
    <citation type="submission" date="2016-10" db="EMBL/GenBank/DDBJ databases">
        <authorList>
            <person name="Varghese N."/>
            <person name="Submissions S."/>
        </authorList>
    </citation>
    <scope>NUCLEOTIDE SEQUENCE [LARGE SCALE GENOMIC DNA]</scope>
    <source>
        <strain evidence="2">CGMCC 1.9230</strain>
    </source>
</reference>
<sequence>MKQTVFILYFFTLLLTGGNKMQANLYKSTFVSISNCNLPSIEQDQITILHHSYSLIEYSDFDLDEEFSHCDNHEDGKTNKLFQVKHSLLAKWYLSYGDSLENPYYHNVFYNCEPIRGQSTPIYITNKVLRI</sequence>
<name>A0A1H6A7M2_9FLAO</name>
<dbReference type="RefSeq" id="WP_104000734.1">
    <property type="nucleotide sequence ID" value="NZ_FNVP01000014.1"/>
</dbReference>
<protein>
    <submittedName>
        <fullName evidence="1">Uncharacterized protein</fullName>
    </submittedName>
</protein>
<evidence type="ECO:0000313" key="2">
    <source>
        <dbReference type="Proteomes" id="UP000236737"/>
    </source>
</evidence>
<dbReference type="AlphaFoldDB" id="A0A1H6A7M2"/>
<evidence type="ECO:0000313" key="1">
    <source>
        <dbReference type="EMBL" id="SEG44310.1"/>
    </source>
</evidence>
<dbReference type="OrthoDB" id="1367991at2"/>
<dbReference type="EMBL" id="FNVP01000014">
    <property type="protein sequence ID" value="SEG44310.1"/>
    <property type="molecule type" value="Genomic_DNA"/>
</dbReference>
<proteinExistence type="predicted"/>
<keyword evidence="2" id="KW-1185">Reference proteome</keyword>